<dbReference type="STRING" id="330214.NIDE0475"/>
<protein>
    <submittedName>
        <fullName evidence="1">Uncharacterized protein</fullName>
    </submittedName>
</protein>
<gene>
    <name evidence="1" type="ORF">NIDE0475</name>
</gene>
<reference evidence="1 2" key="1">
    <citation type="journal article" date="2010" name="Proc. Natl. Acad. Sci. U.S.A.">
        <title>A Nitrospira metagenome illuminates the physiology and evolution of globally important nitrite-oxidizing bacteria.</title>
        <authorList>
            <person name="Lucker S."/>
            <person name="Wagner M."/>
            <person name="Maixner F."/>
            <person name="Pelletier E."/>
            <person name="Koch H."/>
            <person name="Vacherie B."/>
            <person name="Rattei T."/>
            <person name="Sinninghe Damste J."/>
            <person name="Spieck E."/>
            <person name="Le Paslier D."/>
            <person name="Daims H."/>
        </authorList>
    </citation>
    <scope>NUCLEOTIDE SEQUENCE [LARGE SCALE GENOMIC DNA]</scope>
</reference>
<accession>D8PAJ1</accession>
<name>D8PAJ1_9BACT</name>
<dbReference type="AlphaFoldDB" id="D8PAJ1"/>
<dbReference type="HOGENOM" id="CLU_3023501_0_0_0"/>
<evidence type="ECO:0000313" key="2">
    <source>
        <dbReference type="Proteomes" id="UP000001660"/>
    </source>
</evidence>
<keyword evidence="2" id="KW-1185">Reference proteome</keyword>
<dbReference type="EMBL" id="FP929003">
    <property type="protein sequence ID" value="CBK40250.1"/>
    <property type="molecule type" value="Genomic_DNA"/>
</dbReference>
<evidence type="ECO:0000313" key="1">
    <source>
        <dbReference type="EMBL" id="CBK40250.1"/>
    </source>
</evidence>
<sequence length="55" mass="6155">MPSLAAALPQDPFEHPLGQPLKRFPSFVLVSLRGSTYRKGTPRLLALLRPCWKPV</sequence>
<proteinExistence type="predicted"/>
<organism evidence="1 2">
    <name type="scientific">Nitrospira defluvii</name>
    <dbReference type="NCBI Taxonomy" id="330214"/>
    <lineage>
        <taxon>Bacteria</taxon>
        <taxon>Pseudomonadati</taxon>
        <taxon>Nitrospirota</taxon>
        <taxon>Nitrospiria</taxon>
        <taxon>Nitrospirales</taxon>
        <taxon>Nitrospiraceae</taxon>
        <taxon>Nitrospira</taxon>
    </lineage>
</organism>
<dbReference type="KEGG" id="nde:NIDE0475"/>
<dbReference type="Proteomes" id="UP000001660">
    <property type="component" value="Chromosome"/>
</dbReference>